<dbReference type="EMBL" id="CM042880">
    <property type="protein sequence ID" value="KAI4388800.1"/>
    <property type="molecule type" value="Genomic_DNA"/>
</dbReference>
<comment type="caution">
    <text evidence="1">The sequence shown here is derived from an EMBL/GenBank/DDBJ whole genome shotgun (WGS) entry which is preliminary data.</text>
</comment>
<sequence>MAQYRQFGYRDHDLHPSNGVGPPPSSDHYSLGVRSSSSAPHHHHHHHLGKPGPGRARRFGRPDRGWRLSVGSVILVLSVGLSITLLAYFVLGRDSNSYQGEQDDLRYDSDFLTNVTRTEGVKVLGFGRGSVTRGRDSRYWDKDDRRRDEDYNEDVMEHVKENSNKSTNWEDLSAGVKTSGDKSYDSGRVMGKRGAGLYNEAGRNELKMYEAEYEAALKNSGQSKDEGDHKSHLSDAEQLGKKKDDADNEYEDLDPLEDMIDEHQEKFREVHDHLALSDSQKKESSGKSKSADESSEIGSEGRNAAEQSEEVPRIFYGEESSESREPGEIKMRSQYISRTDGQMTKKTTKKRPKRYPCEMKLSNATAMLVEPVEGRKFARFYLQYVQEEEKPPDAPDWEPRFAGHQSLLQREESFLARDQTIHCGFIRGSDNSQSTGFDLSEDDASYISRCHVAVTSCIFGNSDRLRIPAKQMISRQSRKNVCFVMFVDEVTLETLISEGSMLDTMGFIGLWKIVVVMNLPFNDMRRVGKIPKFLTHRLFPSARYSIWLDSKLRLQLDPILLLEYFLWRKGYEYAISNHYDRHCVWEEVAQNKKLNKYNHTVIDQQFVFYQSDGLKRFNPLDPAKLLPSNVPEGSFIVRAHTPMSNLFSCLWFNEVDRFTPRDQLSFAYTYHKLRRMNPGKPFYLNMFKDCERRRVAKLFHHRSEEKRNIHQAGAV</sequence>
<proteinExistence type="predicted"/>
<accession>A0ACB9SBL5</accession>
<keyword evidence="2" id="KW-1185">Reference proteome</keyword>
<evidence type="ECO:0000313" key="2">
    <source>
        <dbReference type="Proteomes" id="UP001057402"/>
    </source>
</evidence>
<dbReference type="Proteomes" id="UP001057402">
    <property type="component" value="Chromosome 1"/>
</dbReference>
<name>A0ACB9SBL5_9MYRT</name>
<protein>
    <submittedName>
        <fullName evidence="1">Uncharacterized protein</fullName>
    </submittedName>
</protein>
<reference evidence="2" key="1">
    <citation type="journal article" date="2023" name="Front. Plant Sci.">
        <title>Chromosomal-level genome assembly of Melastoma candidum provides insights into trichome evolution.</title>
        <authorList>
            <person name="Zhong Y."/>
            <person name="Wu W."/>
            <person name="Sun C."/>
            <person name="Zou P."/>
            <person name="Liu Y."/>
            <person name="Dai S."/>
            <person name="Zhou R."/>
        </authorList>
    </citation>
    <scope>NUCLEOTIDE SEQUENCE [LARGE SCALE GENOMIC DNA]</scope>
</reference>
<evidence type="ECO:0000313" key="1">
    <source>
        <dbReference type="EMBL" id="KAI4388800.1"/>
    </source>
</evidence>
<organism evidence="1 2">
    <name type="scientific">Melastoma candidum</name>
    <dbReference type="NCBI Taxonomy" id="119954"/>
    <lineage>
        <taxon>Eukaryota</taxon>
        <taxon>Viridiplantae</taxon>
        <taxon>Streptophyta</taxon>
        <taxon>Embryophyta</taxon>
        <taxon>Tracheophyta</taxon>
        <taxon>Spermatophyta</taxon>
        <taxon>Magnoliopsida</taxon>
        <taxon>eudicotyledons</taxon>
        <taxon>Gunneridae</taxon>
        <taxon>Pentapetalae</taxon>
        <taxon>rosids</taxon>
        <taxon>malvids</taxon>
        <taxon>Myrtales</taxon>
        <taxon>Melastomataceae</taxon>
        <taxon>Melastomatoideae</taxon>
        <taxon>Melastomateae</taxon>
        <taxon>Melastoma</taxon>
    </lineage>
</organism>
<gene>
    <name evidence="1" type="ORF">MLD38_001097</name>
</gene>